<dbReference type="Pfam" id="PF00533">
    <property type="entry name" value="BRCT"/>
    <property type="match status" value="1"/>
</dbReference>
<dbReference type="EC" id="6.5.1.2" evidence="12"/>
<gene>
    <name evidence="12" type="primary">ligA</name>
    <name evidence="14" type="ORF">B8V81_2536</name>
</gene>
<keyword evidence="4 12" id="KW-0479">Metal-binding</keyword>
<dbReference type="PANTHER" id="PTHR23389:SF9">
    <property type="entry name" value="DNA LIGASE"/>
    <property type="match status" value="1"/>
</dbReference>
<dbReference type="SMART" id="SM00292">
    <property type="entry name" value="BRCT"/>
    <property type="match status" value="1"/>
</dbReference>
<proteinExistence type="inferred from homology"/>
<dbReference type="PROSITE" id="PS50172">
    <property type="entry name" value="BRCT"/>
    <property type="match status" value="1"/>
</dbReference>
<evidence type="ECO:0000256" key="2">
    <source>
        <dbReference type="ARBA" id="ARBA00022598"/>
    </source>
</evidence>
<dbReference type="SUPFAM" id="SSF56091">
    <property type="entry name" value="DNA ligase/mRNA capping enzyme, catalytic domain"/>
    <property type="match status" value="1"/>
</dbReference>
<keyword evidence="2 12" id="KW-0436">Ligase</keyword>
<feature type="binding site" evidence="12">
    <location>
        <position position="447"/>
    </location>
    <ligand>
        <name>Zn(2+)</name>
        <dbReference type="ChEBI" id="CHEBI:29105"/>
    </ligand>
</feature>
<comment type="caution">
    <text evidence="14">The sequence shown here is derived from an EMBL/GenBank/DDBJ whole genome shotgun (WGS) entry which is preliminary data.</text>
</comment>
<dbReference type="GO" id="GO:0006260">
    <property type="term" value="P:DNA replication"/>
    <property type="evidence" value="ECO:0007669"/>
    <property type="project" value="UniProtKB-KW"/>
</dbReference>
<reference evidence="14 15" key="1">
    <citation type="submission" date="2017-05" db="EMBL/GenBank/DDBJ databases">
        <title>Functional genome analysis of Paenibacillus pasadenensis strain R16: insights on endophytic life style and antifungal activity.</title>
        <authorList>
            <person name="Passera A."/>
            <person name="Marcolungo L."/>
            <person name="Casati P."/>
            <person name="Brasca M."/>
            <person name="Quaglino F."/>
            <person name="Delledonne M."/>
        </authorList>
    </citation>
    <scope>NUCLEOTIDE SEQUENCE [LARGE SCALE GENOMIC DNA]</scope>
    <source>
        <strain evidence="14 15">R16</strain>
    </source>
</reference>
<dbReference type="PANTHER" id="PTHR23389">
    <property type="entry name" value="CHROMOSOME TRANSMISSION FIDELITY FACTOR 18"/>
    <property type="match status" value="1"/>
</dbReference>
<dbReference type="InterPro" id="IPR013839">
    <property type="entry name" value="DNAligase_adenylation"/>
</dbReference>
<evidence type="ECO:0000256" key="8">
    <source>
        <dbReference type="ARBA" id="ARBA00023027"/>
    </source>
</evidence>
<sequence>MDNRTEQQEELKAGADPAAIERMRELAGELAVHNYNYYTLDKPIISDAEYDRLYDELLRLEQESGVVLPESPSLRVGGDVLKGFEPHRHRARLWSLDKAKDEEGVRAWNQRLLRAIGDYNAKHPDEEPLPDPAYVVELKFDGLTLNLTYEGGQLVQAATRGNGTVGESILAQVKTIRSIPLTIPYRDGLIEVQGEGMMFLSVLEAYNRTAPEPLKNARNGAAGALRNLNPKVTAERRLDAFFYNIGYADELEFATHEEMIAFLRDSRFKVNPYLAYFSDIEDVIAELHHIAVKRPEFDYLIDGAVVKVTDMRTRAAIGYTDKFPRWAVAFKFEAEESTTVLESVSWNVGRTGKVTPLARVEPVELAGVTVQNCTLNNTGDIERKGLKHALGTRVFIRRSNDVIPEILGKADEDEQGEEIVYPDRCPACGTPLVQRGAHLFCDNRLGCKPQIIARITHFASRDAMDIETFSVMTADQLYESGRVSDPADLYDLGYDDLIGLERFGDKKARNLLDALEKSKGRDLASFLNGLGIPNTGKATTRMLADHYGSLDAIMAAPAEELTELPDVGGIVAESITAFFQEPIIQESIRRMREKGVRAEADRPALAAEAAASPFSGKTVVLTGTLSTMTRDEAGKRLEQLGAKLSGSVSKKTDFVIAGESAGSKLAKARDLGIEIIEDEQELRRLLGFED</sequence>
<dbReference type="NCBIfam" id="TIGR00575">
    <property type="entry name" value="dnlj"/>
    <property type="match status" value="1"/>
</dbReference>
<dbReference type="Proteomes" id="UP000234789">
    <property type="component" value="Unassembled WGS sequence"/>
</dbReference>
<dbReference type="Gene3D" id="3.30.470.30">
    <property type="entry name" value="DNA ligase/mRNA capping enzyme"/>
    <property type="match status" value="1"/>
</dbReference>
<feature type="active site" description="N6-AMP-lysine intermediate" evidence="12">
    <location>
        <position position="139"/>
    </location>
</feature>
<evidence type="ECO:0000256" key="7">
    <source>
        <dbReference type="ARBA" id="ARBA00022842"/>
    </source>
</evidence>
<comment type="similarity">
    <text evidence="12">Belongs to the NAD-dependent DNA ligase family. LigA subfamily.</text>
</comment>
<evidence type="ECO:0000256" key="6">
    <source>
        <dbReference type="ARBA" id="ARBA00022833"/>
    </source>
</evidence>
<feature type="binding site" evidence="12">
    <location>
        <position position="137"/>
    </location>
    <ligand>
        <name>NAD(+)</name>
        <dbReference type="ChEBI" id="CHEBI:57540"/>
    </ligand>
</feature>
<dbReference type="Gene3D" id="2.40.50.140">
    <property type="entry name" value="Nucleic acid-binding proteins"/>
    <property type="match status" value="1"/>
</dbReference>
<evidence type="ECO:0000256" key="12">
    <source>
        <dbReference type="HAMAP-Rule" id="MF_01588"/>
    </source>
</evidence>
<dbReference type="GO" id="GO:0006281">
    <property type="term" value="P:DNA repair"/>
    <property type="evidence" value="ECO:0007669"/>
    <property type="project" value="UniProtKB-KW"/>
</dbReference>
<dbReference type="FunFam" id="1.10.150.20:FF:000007">
    <property type="entry name" value="DNA ligase"/>
    <property type="match status" value="1"/>
</dbReference>
<keyword evidence="5 12" id="KW-0227">DNA damage</keyword>
<feature type="binding site" evidence="12">
    <location>
        <position position="160"/>
    </location>
    <ligand>
        <name>NAD(+)</name>
        <dbReference type="ChEBI" id="CHEBI:57540"/>
    </ligand>
</feature>
<keyword evidence="8 12" id="KW-0520">NAD</keyword>
<dbReference type="AlphaFoldDB" id="A0A2N5N1B1"/>
<dbReference type="InterPro" id="IPR036420">
    <property type="entry name" value="BRCT_dom_sf"/>
</dbReference>
<dbReference type="SUPFAM" id="SSF47781">
    <property type="entry name" value="RuvA domain 2-like"/>
    <property type="match status" value="1"/>
</dbReference>
<feature type="binding site" evidence="12">
    <location>
        <position position="428"/>
    </location>
    <ligand>
        <name>Zn(2+)</name>
        <dbReference type="ChEBI" id="CHEBI:29105"/>
    </ligand>
</feature>
<feature type="binding site" evidence="12">
    <location>
        <position position="331"/>
    </location>
    <ligand>
        <name>NAD(+)</name>
        <dbReference type="ChEBI" id="CHEBI:57540"/>
    </ligand>
</feature>
<dbReference type="HAMAP" id="MF_01588">
    <property type="entry name" value="DNA_ligase_A"/>
    <property type="match status" value="1"/>
</dbReference>
<dbReference type="InterPro" id="IPR013840">
    <property type="entry name" value="DNAligase_N"/>
</dbReference>
<keyword evidence="6 12" id="KW-0862">Zinc</keyword>
<keyword evidence="9 12" id="KW-0234">DNA repair</keyword>
<feature type="binding site" evidence="12">
    <location>
        <begin position="47"/>
        <end position="51"/>
    </location>
    <ligand>
        <name>NAD(+)</name>
        <dbReference type="ChEBI" id="CHEBI:57540"/>
    </ligand>
</feature>
<keyword evidence="7 12" id="KW-0460">Magnesium</keyword>
<dbReference type="CDD" id="cd17748">
    <property type="entry name" value="BRCT_DNA_ligase_like"/>
    <property type="match status" value="1"/>
</dbReference>
<dbReference type="PIRSF" id="PIRSF001604">
    <property type="entry name" value="LigA"/>
    <property type="match status" value="1"/>
</dbReference>
<organism evidence="14 15">
    <name type="scientific">Paenibacillus pasadenensis</name>
    <dbReference type="NCBI Taxonomy" id="217090"/>
    <lineage>
        <taxon>Bacteria</taxon>
        <taxon>Bacillati</taxon>
        <taxon>Bacillota</taxon>
        <taxon>Bacilli</taxon>
        <taxon>Bacillales</taxon>
        <taxon>Paenibacillaceae</taxon>
        <taxon>Paenibacillus</taxon>
    </lineage>
</organism>
<dbReference type="GO" id="GO:0005829">
    <property type="term" value="C:cytosol"/>
    <property type="evidence" value="ECO:0007669"/>
    <property type="project" value="TreeGrafter"/>
</dbReference>
<dbReference type="InterPro" id="IPR001357">
    <property type="entry name" value="BRCT_dom"/>
</dbReference>
<comment type="catalytic activity">
    <reaction evidence="11 12">
        <text>NAD(+) + (deoxyribonucleotide)n-3'-hydroxyl + 5'-phospho-(deoxyribonucleotide)m = (deoxyribonucleotide)n+m + AMP + beta-nicotinamide D-nucleotide.</text>
        <dbReference type="EC" id="6.5.1.2"/>
    </reaction>
</comment>
<feature type="domain" description="BRCT" evidence="13">
    <location>
        <begin position="609"/>
        <end position="679"/>
    </location>
</feature>
<feature type="binding site" evidence="12">
    <location>
        <position position="195"/>
    </location>
    <ligand>
        <name>NAD(+)</name>
        <dbReference type="ChEBI" id="CHEBI:57540"/>
    </ligand>
</feature>
<dbReference type="GO" id="GO:0003677">
    <property type="term" value="F:DNA binding"/>
    <property type="evidence" value="ECO:0007669"/>
    <property type="project" value="InterPro"/>
</dbReference>
<dbReference type="SUPFAM" id="SSF52113">
    <property type="entry name" value="BRCT domain"/>
    <property type="match status" value="1"/>
</dbReference>
<dbReference type="GO" id="GO:0003911">
    <property type="term" value="F:DNA ligase (NAD+) activity"/>
    <property type="evidence" value="ECO:0007669"/>
    <property type="project" value="UniProtKB-UniRule"/>
</dbReference>
<keyword evidence="10 12" id="KW-0464">Manganese</keyword>
<comment type="cofactor">
    <cofactor evidence="12">
        <name>Mg(2+)</name>
        <dbReference type="ChEBI" id="CHEBI:18420"/>
    </cofactor>
    <cofactor evidence="12">
        <name>Mn(2+)</name>
        <dbReference type="ChEBI" id="CHEBI:29035"/>
    </cofactor>
</comment>
<dbReference type="EMBL" id="NFEZ01000004">
    <property type="protein sequence ID" value="PLT44105.1"/>
    <property type="molecule type" value="Genomic_DNA"/>
</dbReference>
<dbReference type="Pfam" id="PF01653">
    <property type="entry name" value="DNA_ligase_aden"/>
    <property type="match status" value="1"/>
</dbReference>
<feature type="binding site" evidence="12">
    <location>
        <position position="441"/>
    </location>
    <ligand>
        <name>Zn(2+)</name>
        <dbReference type="ChEBI" id="CHEBI:29105"/>
    </ligand>
</feature>
<evidence type="ECO:0000256" key="5">
    <source>
        <dbReference type="ARBA" id="ARBA00022763"/>
    </source>
</evidence>
<evidence type="ECO:0000256" key="1">
    <source>
        <dbReference type="ARBA" id="ARBA00004067"/>
    </source>
</evidence>
<dbReference type="Gene3D" id="1.10.150.20">
    <property type="entry name" value="5' to 3' exonuclease, C-terminal subdomain"/>
    <property type="match status" value="2"/>
</dbReference>
<keyword evidence="3 12" id="KW-0235">DNA replication</keyword>
<keyword evidence="15" id="KW-1185">Reference proteome</keyword>
<evidence type="ECO:0000256" key="4">
    <source>
        <dbReference type="ARBA" id="ARBA00022723"/>
    </source>
</evidence>
<evidence type="ECO:0000256" key="3">
    <source>
        <dbReference type="ARBA" id="ARBA00022705"/>
    </source>
</evidence>
<evidence type="ECO:0000313" key="15">
    <source>
        <dbReference type="Proteomes" id="UP000234789"/>
    </source>
</evidence>
<feature type="binding site" evidence="12">
    <location>
        <begin position="95"/>
        <end position="96"/>
    </location>
    <ligand>
        <name>NAD(+)</name>
        <dbReference type="ChEBI" id="CHEBI:57540"/>
    </ligand>
</feature>
<feature type="binding site" evidence="12">
    <location>
        <position position="425"/>
    </location>
    <ligand>
        <name>Zn(2+)</name>
        <dbReference type="ChEBI" id="CHEBI:29105"/>
    </ligand>
</feature>
<dbReference type="CDD" id="cd00114">
    <property type="entry name" value="LIGANc"/>
    <property type="match status" value="1"/>
</dbReference>
<dbReference type="SMART" id="SM00278">
    <property type="entry name" value="HhH1"/>
    <property type="match status" value="3"/>
</dbReference>
<dbReference type="InterPro" id="IPR012340">
    <property type="entry name" value="NA-bd_OB-fold"/>
</dbReference>
<dbReference type="Gene3D" id="1.10.287.610">
    <property type="entry name" value="Helix hairpin bin"/>
    <property type="match status" value="1"/>
</dbReference>
<dbReference type="GO" id="GO:0046872">
    <property type="term" value="F:metal ion binding"/>
    <property type="evidence" value="ECO:0007669"/>
    <property type="project" value="UniProtKB-KW"/>
</dbReference>
<dbReference type="Pfam" id="PF12826">
    <property type="entry name" value="HHH_2"/>
    <property type="match status" value="1"/>
</dbReference>
<dbReference type="NCBIfam" id="NF005932">
    <property type="entry name" value="PRK07956.1"/>
    <property type="match status" value="1"/>
</dbReference>
<protein>
    <recommendedName>
        <fullName evidence="12">DNA ligase</fullName>
        <ecNumber evidence="12">6.5.1.2</ecNumber>
    </recommendedName>
    <alternativeName>
        <fullName evidence="12">Polydeoxyribonucleotide synthase [NAD(+)]</fullName>
    </alternativeName>
</protein>
<dbReference type="InterPro" id="IPR001679">
    <property type="entry name" value="DNA_ligase"/>
</dbReference>
<evidence type="ECO:0000256" key="10">
    <source>
        <dbReference type="ARBA" id="ARBA00023211"/>
    </source>
</evidence>
<dbReference type="SUPFAM" id="SSF50249">
    <property type="entry name" value="Nucleic acid-binding proteins"/>
    <property type="match status" value="1"/>
</dbReference>
<evidence type="ECO:0000259" key="13">
    <source>
        <dbReference type="PROSITE" id="PS50172"/>
    </source>
</evidence>
<comment type="function">
    <text evidence="1 12">DNA ligase that catalyzes the formation of phosphodiester linkages between 5'-phosphoryl and 3'-hydroxyl groups in double-stranded DNA using NAD as a coenzyme and as the energy source for the reaction. It is essential for DNA replication and repair of damaged DNA.</text>
</comment>
<dbReference type="InterPro" id="IPR033136">
    <property type="entry name" value="DNA_ligase_CS"/>
</dbReference>
<evidence type="ECO:0000256" key="9">
    <source>
        <dbReference type="ARBA" id="ARBA00023204"/>
    </source>
</evidence>
<dbReference type="Pfam" id="PF03120">
    <property type="entry name" value="OB_DNA_ligase"/>
    <property type="match status" value="1"/>
</dbReference>
<dbReference type="InterPro" id="IPR004150">
    <property type="entry name" value="NAD_DNA_ligase_OB"/>
</dbReference>
<feature type="binding site" evidence="12">
    <location>
        <position position="307"/>
    </location>
    <ligand>
        <name>NAD(+)</name>
        <dbReference type="ChEBI" id="CHEBI:57540"/>
    </ligand>
</feature>
<accession>A0A2N5N1B1</accession>
<dbReference type="InterPro" id="IPR041663">
    <property type="entry name" value="DisA/LigA_HHH"/>
</dbReference>
<dbReference type="InterPro" id="IPR010994">
    <property type="entry name" value="RuvA_2-like"/>
</dbReference>
<dbReference type="InterPro" id="IPR003583">
    <property type="entry name" value="Hlx-hairpin-Hlx_DNA-bd_motif"/>
</dbReference>
<dbReference type="PROSITE" id="PS01056">
    <property type="entry name" value="DNA_LIGASE_N2"/>
    <property type="match status" value="1"/>
</dbReference>
<dbReference type="Gene3D" id="3.40.50.10190">
    <property type="entry name" value="BRCT domain"/>
    <property type="match status" value="1"/>
</dbReference>
<evidence type="ECO:0000313" key="14">
    <source>
        <dbReference type="EMBL" id="PLT44105.1"/>
    </source>
</evidence>
<evidence type="ECO:0000256" key="11">
    <source>
        <dbReference type="ARBA" id="ARBA00034005"/>
    </source>
</evidence>
<name>A0A2N5N1B1_9BACL</name>
<dbReference type="SMART" id="SM00532">
    <property type="entry name" value="LIGANc"/>
    <property type="match status" value="1"/>
</dbReference>
<dbReference type="Pfam" id="PF22745">
    <property type="entry name" value="Nlig-Ia"/>
    <property type="match status" value="1"/>
</dbReference>